<feature type="region of interest" description="Disordered" evidence="1">
    <location>
        <begin position="410"/>
        <end position="434"/>
    </location>
</feature>
<keyword evidence="3" id="KW-0282">Flagellum</keyword>
<accession>A0A7C4RTE8</accession>
<name>A0A7C4RTE8_9BACT</name>
<protein>
    <submittedName>
        <fullName evidence="3">Flagellar hook-length control protein FliK</fullName>
    </submittedName>
</protein>
<feature type="compositionally biased region" description="Basic and acidic residues" evidence="1">
    <location>
        <begin position="696"/>
        <end position="719"/>
    </location>
</feature>
<dbReference type="InterPro" id="IPR038610">
    <property type="entry name" value="FliK-like_C_sf"/>
</dbReference>
<sequence length="739" mass="79832">MTQTNMPGLMLFGSGTGPKDRLQTSGVLLSGTVCQQEAQHWILALSQALQPAAHPIQSETPLQQKTVSAGVKEDTTNTTTPKRVRRNDESLIHVLGGLALQPSAPQELGLQSQVQLNDDPMSLPDGSTQEDVLPKEGGGKGALSPRMQNTEAGSKRMAAGPEAIPAPKVAEIRLREGEVKTTEDNDVSMQIQNSEVMGHEKNGMPPDLGAQKPLRHAPLKQSSEGIGNVQVLNSTQEEGSTSERDVSYGLSEVLSSQNEIMDMLHANTFQKVGSSKAEEPQEGAAQVTPKEGQSSRLSTGKASTQNGTIDTAISMLQGEASEKNLLVGGLQGRPVQRTEGREATGEMSFADSAKAGTPRGWFKKSIFGVNESAEFESHSSNPVETGLLNREKSTVGRTLSSFDKRLPVMEEGGRNSIDTPENSSKTLTASAGKGVNEVHPQVDVEDIRLSTARVSAQNNSFDASVIELQEESSEMHLLVGGFQGRRVQATDRKQTSFSDPLYADSPNALLEKENFELDSSVELKDQSSVFGRMEMSDEDATSVGRPILSLEERNSKKDDNFFGLAGIREDPSKPSTASGGKPVDAASRPIEVEGIHATIRNAVLHHPEGTSEMRLVLKPEWLGSMTMRIQIDEGKVQVHIATEHQESRDLIKSQVPLLRSELASKGLVVETIRVEVSGERTESHSGAAMGQWASHQEGRESGKTFEWKSHDLPKTERQEASYSPVVMETIPKGRLSAFA</sequence>
<gene>
    <name evidence="3" type="ORF">ENS29_12765</name>
</gene>
<feature type="domain" description="Flagellar hook-length control protein-like C-terminal" evidence="2">
    <location>
        <begin position="604"/>
        <end position="680"/>
    </location>
</feature>
<proteinExistence type="predicted"/>
<feature type="compositionally biased region" description="Polar residues" evidence="1">
    <location>
        <begin position="221"/>
        <end position="239"/>
    </location>
</feature>
<feature type="region of interest" description="Disordered" evidence="1">
    <location>
        <begin position="221"/>
        <end position="247"/>
    </location>
</feature>
<feature type="region of interest" description="Disordered" evidence="1">
    <location>
        <begin position="116"/>
        <end position="160"/>
    </location>
</feature>
<evidence type="ECO:0000313" key="3">
    <source>
        <dbReference type="EMBL" id="HGU33706.1"/>
    </source>
</evidence>
<reference evidence="3" key="1">
    <citation type="journal article" date="2020" name="mSystems">
        <title>Genome- and Community-Level Interaction Insights into Carbon Utilization and Element Cycling Functions of Hydrothermarchaeota in Hydrothermal Sediment.</title>
        <authorList>
            <person name="Zhou Z."/>
            <person name="Liu Y."/>
            <person name="Xu W."/>
            <person name="Pan J."/>
            <person name="Luo Z.H."/>
            <person name="Li M."/>
        </authorList>
    </citation>
    <scope>NUCLEOTIDE SEQUENCE [LARGE SCALE GENOMIC DNA]</scope>
    <source>
        <strain evidence="3">SpSt-477</strain>
    </source>
</reference>
<dbReference type="EMBL" id="DSUH01000294">
    <property type="protein sequence ID" value="HGU33706.1"/>
    <property type="molecule type" value="Genomic_DNA"/>
</dbReference>
<feature type="region of interest" description="Disordered" evidence="1">
    <location>
        <begin position="561"/>
        <end position="585"/>
    </location>
</feature>
<keyword evidence="3" id="KW-0966">Cell projection</keyword>
<feature type="region of interest" description="Disordered" evidence="1">
    <location>
        <begin position="60"/>
        <end position="81"/>
    </location>
</feature>
<keyword evidence="3" id="KW-0969">Cilium</keyword>
<dbReference type="Gene3D" id="3.30.750.140">
    <property type="match status" value="1"/>
</dbReference>
<evidence type="ECO:0000259" key="2">
    <source>
        <dbReference type="Pfam" id="PF02120"/>
    </source>
</evidence>
<evidence type="ECO:0000256" key="1">
    <source>
        <dbReference type="SAM" id="MobiDB-lite"/>
    </source>
</evidence>
<feature type="compositionally biased region" description="Polar residues" evidence="1">
    <location>
        <begin position="416"/>
        <end position="429"/>
    </location>
</feature>
<comment type="caution">
    <text evidence="3">The sequence shown here is derived from an EMBL/GenBank/DDBJ whole genome shotgun (WGS) entry which is preliminary data.</text>
</comment>
<organism evidence="3">
    <name type="scientific">Desulfatirhabdium butyrativorans</name>
    <dbReference type="NCBI Taxonomy" id="340467"/>
    <lineage>
        <taxon>Bacteria</taxon>
        <taxon>Pseudomonadati</taxon>
        <taxon>Thermodesulfobacteriota</taxon>
        <taxon>Desulfobacteria</taxon>
        <taxon>Desulfobacterales</taxon>
        <taxon>Desulfatirhabdiaceae</taxon>
        <taxon>Desulfatirhabdium</taxon>
    </lineage>
</organism>
<dbReference type="AlphaFoldDB" id="A0A7C4RTE8"/>
<dbReference type="CDD" id="cd17470">
    <property type="entry name" value="T3SS_Flik_C"/>
    <property type="match status" value="1"/>
</dbReference>
<dbReference type="InterPro" id="IPR021136">
    <property type="entry name" value="Flagellar_hook_control-like_C"/>
</dbReference>
<feature type="compositionally biased region" description="Polar residues" evidence="1">
    <location>
        <begin position="291"/>
        <end position="306"/>
    </location>
</feature>
<dbReference type="Pfam" id="PF02120">
    <property type="entry name" value="Flg_hook"/>
    <property type="match status" value="1"/>
</dbReference>
<feature type="region of interest" description="Disordered" evidence="1">
    <location>
        <begin position="272"/>
        <end position="306"/>
    </location>
</feature>
<feature type="region of interest" description="Disordered" evidence="1">
    <location>
        <begin position="678"/>
        <end position="720"/>
    </location>
</feature>